<dbReference type="EMBL" id="VUJU01015304">
    <property type="protein sequence ID" value="KAF0695081.1"/>
    <property type="molecule type" value="Genomic_DNA"/>
</dbReference>
<dbReference type="Proteomes" id="UP000478052">
    <property type="component" value="Unassembled WGS sequence"/>
</dbReference>
<accession>A0A6G0VKY9</accession>
<organism evidence="1 2">
    <name type="scientific">Aphis craccivora</name>
    <name type="common">Cowpea aphid</name>
    <dbReference type="NCBI Taxonomy" id="307492"/>
    <lineage>
        <taxon>Eukaryota</taxon>
        <taxon>Metazoa</taxon>
        <taxon>Ecdysozoa</taxon>
        <taxon>Arthropoda</taxon>
        <taxon>Hexapoda</taxon>
        <taxon>Insecta</taxon>
        <taxon>Pterygota</taxon>
        <taxon>Neoptera</taxon>
        <taxon>Paraneoptera</taxon>
        <taxon>Hemiptera</taxon>
        <taxon>Sternorrhyncha</taxon>
        <taxon>Aphidomorpha</taxon>
        <taxon>Aphidoidea</taxon>
        <taxon>Aphididae</taxon>
        <taxon>Aphidini</taxon>
        <taxon>Aphis</taxon>
        <taxon>Aphis</taxon>
    </lineage>
</organism>
<reference evidence="1 2" key="1">
    <citation type="submission" date="2019-08" db="EMBL/GenBank/DDBJ databases">
        <title>Whole genome of Aphis craccivora.</title>
        <authorList>
            <person name="Voronova N.V."/>
            <person name="Shulinski R.S."/>
            <person name="Bandarenka Y.V."/>
            <person name="Zhorov D.G."/>
            <person name="Warner D."/>
        </authorList>
    </citation>
    <scope>NUCLEOTIDE SEQUENCE [LARGE SCALE GENOMIC DNA]</scope>
    <source>
        <strain evidence="1">180601</strain>
        <tissue evidence="1">Whole Body</tissue>
    </source>
</reference>
<dbReference type="OrthoDB" id="6625751at2759"/>
<dbReference type="AlphaFoldDB" id="A0A6G0VKY9"/>
<gene>
    <name evidence="1" type="ORF">FWK35_00034937</name>
</gene>
<sequence>MEKMDKLQFEFSAKPSSDGKSNILCITSITTQNDKTFNFPLDLQPAILHKEVEKTENAIKKRYQTRKVWINMTQEIQDTYIDDSGNMQFGDYILEEKTETKELEEEDTLTQLLKKLVERDSGKQNLKSLSEKFMIEQYTCKKANANQWMEAFEKECERFSITEDERKIEMLRYFLDKATLDWYNSMMIKVTIKAEWITWKSKFCETYVNKGWNPVMYALTFKYIEGSLVDYAVKKERIMLEVRKTIDSGTLIDIIAVGLPNNVLHKIDRESLKETEDLFNELNKYEYLTKNKNFKRGKNTNTEYEETANVKEPCKTCKRLNKGTRFHPEEKCWFKIKADEKQKNSSIRQKRLEYTIQLIKLKKNIYNVNNTNLLTINGVKKTKGMINIKIKIFDIEKKMDVYIVDEENFKNEFLIGLDIIKQFKLTQNEDLKISQQTLENQEKTEIVEEISTENKTNFGLPENNYKKNDSIKQSINFNKHIDKNNFEIKMNHLDLEKKAKINKLLDKYKSVFAKDKYDIGT</sequence>
<feature type="non-terminal residue" evidence="1">
    <location>
        <position position="521"/>
    </location>
</feature>
<keyword evidence="2" id="KW-1185">Reference proteome</keyword>
<protein>
    <submittedName>
        <fullName evidence="1">Uncharacterized protein</fullName>
    </submittedName>
</protein>
<name>A0A6G0VKY9_APHCR</name>
<evidence type="ECO:0000313" key="1">
    <source>
        <dbReference type="EMBL" id="KAF0695081.1"/>
    </source>
</evidence>
<comment type="caution">
    <text evidence="1">The sequence shown here is derived from an EMBL/GenBank/DDBJ whole genome shotgun (WGS) entry which is preliminary data.</text>
</comment>
<evidence type="ECO:0000313" key="2">
    <source>
        <dbReference type="Proteomes" id="UP000478052"/>
    </source>
</evidence>
<proteinExistence type="predicted"/>